<evidence type="ECO:0000256" key="2">
    <source>
        <dbReference type="ARBA" id="ARBA00022553"/>
    </source>
</evidence>
<dbReference type="GO" id="GO:0004315">
    <property type="term" value="F:3-oxoacyl-[acyl-carrier-protein] synthase activity"/>
    <property type="evidence" value="ECO:0007669"/>
    <property type="project" value="InterPro"/>
</dbReference>
<dbReference type="SMART" id="SM01294">
    <property type="entry name" value="PKS_PP_betabranch"/>
    <property type="match status" value="2"/>
</dbReference>
<dbReference type="PROSITE" id="PS52004">
    <property type="entry name" value="KS3_2"/>
    <property type="match status" value="2"/>
</dbReference>
<dbReference type="SUPFAM" id="SSF53901">
    <property type="entry name" value="Thiolase-like"/>
    <property type="match status" value="2"/>
</dbReference>
<evidence type="ECO:0000256" key="1">
    <source>
        <dbReference type="ARBA" id="ARBA00022450"/>
    </source>
</evidence>
<dbReference type="SUPFAM" id="SSF51735">
    <property type="entry name" value="NAD(P)-binding Rossmann-fold domains"/>
    <property type="match status" value="4"/>
</dbReference>
<evidence type="ECO:0000256" key="4">
    <source>
        <dbReference type="ARBA" id="ARBA00023268"/>
    </source>
</evidence>
<dbReference type="InterPro" id="IPR013217">
    <property type="entry name" value="Methyltransf_12"/>
</dbReference>
<dbReference type="InterPro" id="IPR036291">
    <property type="entry name" value="NAD(P)-bd_dom_sf"/>
</dbReference>
<dbReference type="eggNOG" id="COG1028">
    <property type="taxonomic scope" value="Bacteria"/>
</dbReference>
<dbReference type="InterPro" id="IPR050091">
    <property type="entry name" value="PKS_NRPS_Biosynth_Enz"/>
</dbReference>
<dbReference type="GO" id="GO:0006633">
    <property type="term" value="P:fatty acid biosynthetic process"/>
    <property type="evidence" value="ECO:0007669"/>
    <property type="project" value="InterPro"/>
</dbReference>
<dbReference type="Pfam" id="PF02801">
    <property type="entry name" value="Ketoacyl-synt_C"/>
    <property type="match status" value="2"/>
</dbReference>
<keyword evidence="4" id="KW-0511">Multifunctional enzyme</keyword>
<dbReference type="SMART" id="SM00823">
    <property type="entry name" value="PKS_PP"/>
    <property type="match status" value="2"/>
</dbReference>
<dbReference type="PANTHER" id="PTHR43775:SF37">
    <property type="entry name" value="SI:DKEY-61P9.11"/>
    <property type="match status" value="1"/>
</dbReference>
<dbReference type="InterPro" id="IPR020806">
    <property type="entry name" value="PKS_PP-bd"/>
</dbReference>
<dbReference type="HOGENOM" id="CLU_226545_0_0_0"/>
<keyword evidence="3" id="KW-0808">Transferase</keyword>
<dbReference type="CDD" id="cd08952">
    <property type="entry name" value="KR_1_SDR_x"/>
    <property type="match status" value="1"/>
</dbReference>
<dbReference type="Pfam" id="PF08659">
    <property type="entry name" value="KR"/>
    <property type="match status" value="2"/>
</dbReference>
<dbReference type="Gene3D" id="3.40.47.10">
    <property type="match status" value="2"/>
</dbReference>
<dbReference type="InterPro" id="IPR001227">
    <property type="entry name" value="Ac_transferase_dom_sf"/>
</dbReference>
<dbReference type="GO" id="GO:0004312">
    <property type="term" value="F:fatty acid synthase activity"/>
    <property type="evidence" value="ECO:0007669"/>
    <property type="project" value="TreeGrafter"/>
</dbReference>
<dbReference type="Pfam" id="PF00698">
    <property type="entry name" value="Acyl_transf_1"/>
    <property type="match status" value="1"/>
</dbReference>
<dbReference type="InterPro" id="IPR014043">
    <property type="entry name" value="Acyl_transferase_dom"/>
</dbReference>
<dbReference type="InterPro" id="IPR016039">
    <property type="entry name" value="Thiolase-like"/>
</dbReference>
<feature type="domain" description="Carrier" evidence="6">
    <location>
        <begin position="1324"/>
        <end position="1399"/>
    </location>
</feature>
<dbReference type="PROSITE" id="PS00012">
    <property type="entry name" value="PHOSPHOPANTETHEINE"/>
    <property type="match status" value="1"/>
</dbReference>
<dbReference type="STRING" id="452637.Oter_1963"/>
<sequence length="2880" mass="303619">MSAPVPEPAKFNPQRLLRALDEAAEKLVAVERARTEPIAIIGLGCRLPGGVRDAAGFWELLRAGVDATSEVPADRWDADALYDPNSDAPGKICTRRGAFLDEVDRFDAAYFGVSPREAAAMDPQQRLLLEVAHEALDSAGGLGDRFEQNATGVFVGITNNDYGQLLKAHAGDRPLDAYFITGNAPNAAAGRISYLLGLRGPSLSVDSACSSSLVTVHLACQSLRSGECALALAGGVNLILAPDASAALSRARMLAPDGRCKTFDAAADGYARGEGCGMVVLKRLGDAQRDGDCILAVIRGSTVNQDGPSSGFTVPSGAAQRQLLRAALAAARLTPAEIDYVEAHGTGTALGDPIEVGALADVYGPQRPADRPLLLGSVKTNIGHLESAAGIAGLMKVVLSLWHRQLPGHLHFREPSPRIPWSKVPVSVVRSLRDWADPGRPRRAGVSSFGVSGTNAHLILEEAPVAATPRALPLPKRRFHGERHWALPPVGTRTSADWLYSIDWREQPRRERSATTAQFAPPEQLGAKLRDWLAGTALGERDAAYAGCLAALERIAAGFARDAVAELGGHGEGMLPGYARLFARLQQLAEKPDAAANPSAAIDALVSQVPAARTEATLLARCGARLPEVLRGQVDPLTLLFPANEPITVATLYGATPTAQAINALVGSTIRSLVTGDRPLRVLEIGAGTGGTTAAILPALPGANVEYVFTDVSPVFVAQARARYGDRPWIRAEQLDIERDPLTQGFAAGEFDLVVAANVLHATRDVAASLQNVRRLLARDGVLLLLEVTAPLALLDLIFGLTEGWWRFADAPLRREHPLLSRERWAEVLGTTGFASPEAFAFPAAQGEIFAQQSVIVARASGAAPAAAADAGRWLIVGEPGLPRFDALAASLERAGAVCERVAPSADVAARWSARTDWCGAIHAAALDATDPLQPEPLASALRLAQALAAQPARLFFVTADAIGTSADDAVGGLAGAALWGFARTVAQEHPELQPTCLDLDEQTDLDAIAMEILRPEPETQIAWRRGWRRVARLVHAPTAGSGTAKRAAISPDATYLIVGGLGGLGVPLARWLVDRGARHLVLASRSAGGEQASGVIAEFATRGATLRCEPMDVSSESDVARVLARIAATPWPLRGVVHAAGVLDDGVLRQLTWSRFQRVLAPKLAGAWQLHRLTAELPIDWTAYFSSATATVGAPGQANHAAANAFLDALAQHRTARGALTLSIAWGPWSEIGAAAERSVGARVKAKGFGTIAPAKGWRVLESLFDAMPTQVAVMPVTWADVPAAFTAMPFFADVRSVGSAEPSLATGAAEEWGQLAPTLRAQRLLAEVRTQVAGVLGLDHAERVDPAVGFFALGMDSLTSVELRNRLQTRLGRALPSTLAFDHPTAEKLAAFLGSLWDPASPERATRTGTDLPVAQSPGAATAGHEASPPLAVIGYALRFPGADTPEKLWELLRQGVDAISEVPRERWDIDAFYDPDPAAPGKMVTRCGGFVSGAEQFDAGFFGISPREAEHMDPQQRLLLETAWEALERAGVAADALAGTPTGVFVGIGSQDYSQLLVARGLDTLDPYVGSGNAHSVAAGRLAYTLGLQGPAVAIDTACSSSLVAIHLAAQSLRTGECEVALAGGVNLLLSPFITVNHSRARMLAPDGRCKAFDASADGFVRSEGCGIVVLKRLDAAQRDSDRILAVLRGSAVNQDGRTSGLTVPSGPAQQAVIRAALRQAGVTPAEVGYVEAHGTGTSLGDPIELGALQAVFGEGRPRGAPLRVGSIKTNLGHLESAAGVAGLIKAVLVLQHREIPPHLHFKNPTPHVPWSECALEVPTQPTPWPVAAGAGPRIVGVSSFGFGGTNAHLVLSEPPEQTAGASNTSGLDGVPLLLSARSEPALQALAQRYETFLRGTGETWPVICCTAAIARSAFRHRLAVTADRADKAAERIAAYLRGAATPDVFSGTVGEPPKVAFLFSGQGSLYAGAGRELFAHEPVYRAALEECRAIVQARAGWDVVAALESEEKLSHTEFGQVALFALQYALARTWQAWGVQPAVVLGHSVGEYAAACVAGVFTTEAALALLIERARLMGELPEDGAMLAVTGTEADVEEILARGDVELGAVNSPRQVVLTGERRRIEAARAELKARGVRAQLLAVRQGYHSRQMEPTLPAFRRAAAATAFRSERTCEFVSGVTGDVAGAELGTADYWVKQIRQPVRFGAAAAAAERAGAQVVIEVGPRGLLIALAQQTWTAGATEWLTSLRPGRGESAQLRASAGQAWVRGVPVRWREVIGRRTLGRAELPTYPFQRRRYWFEEGPTDTAAVVPAPAYVVGWEPQPAPPRGVHADGAWCIVGDNLELAAELRRFGEPVTDDPASAQRGVVWCAAGEESDGPQLQAVLRAVRAPARLWVVTRGAVAVDEVDGKNVRSAAAVAWSAAKIAALEYPELRVTRIDLGADVSMTTLAVELRADHADDDVALRTAGRFGARLREHPLPATRFVPRADGTYLITGGLGALGMRIAEWLVERGARHLLLLGRRGPSAAAEATLQRWRVQGVTVTAQAVDVADRDALAAVLSGCTPPLRGVFHAAGVAGEKPLNELTPADWEAGLRGKGQGARALDELTADQTLDVFVLFSSIASVWGSKAQAHYAAANGWLDALAVRRRAQGRPALSVSWGAWAGGGMATAEAASRLEAAGVRLLAPSSALAALERALTGDAPHVVVASVDWPRFRSIYEARGARSLFEALPTMDTTVSAPAAATVAAVVSAVRAAAPDQQLPLLRAYVQQVLAAILKLAPGELPDARQGFADLGVDSLMAVELKNRLARELGVTLPATLAFDYPDVERLARNLLTRLAPDASVTAGPTNDARQITEAQIAAASDAEVEALLLKKLKKL</sequence>
<dbReference type="FunFam" id="3.40.47.10:FF:000019">
    <property type="entry name" value="Polyketide synthase type I"/>
    <property type="match status" value="2"/>
</dbReference>
<dbReference type="InterPro" id="IPR016036">
    <property type="entry name" value="Malonyl_transacylase_ACP-bd"/>
</dbReference>
<proteinExistence type="predicted"/>
<dbReference type="InterPro" id="IPR057326">
    <property type="entry name" value="KR_dom"/>
</dbReference>
<dbReference type="SMART" id="SM00825">
    <property type="entry name" value="PKS_KS"/>
    <property type="match status" value="2"/>
</dbReference>
<dbReference type="InterPro" id="IPR032821">
    <property type="entry name" value="PKS_assoc"/>
</dbReference>
<evidence type="ECO:0000259" key="6">
    <source>
        <dbReference type="PROSITE" id="PS50075"/>
    </source>
</evidence>
<dbReference type="RefSeq" id="WP_012374783.1">
    <property type="nucleotide sequence ID" value="NC_010571.1"/>
</dbReference>
<dbReference type="Pfam" id="PF16197">
    <property type="entry name" value="KAsynt_C_assoc"/>
    <property type="match status" value="2"/>
</dbReference>
<dbReference type="Proteomes" id="UP000007013">
    <property type="component" value="Chromosome"/>
</dbReference>
<dbReference type="SMART" id="SM00827">
    <property type="entry name" value="PKS_AT"/>
    <property type="match status" value="1"/>
</dbReference>
<dbReference type="CDD" id="cd00833">
    <property type="entry name" value="PKS"/>
    <property type="match status" value="2"/>
</dbReference>
<dbReference type="OrthoDB" id="1983847at2"/>
<dbReference type="Pfam" id="PF00550">
    <property type="entry name" value="PP-binding"/>
    <property type="match status" value="2"/>
</dbReference>
<evidence type="ECO:0000259" key="7">
    <source>
        <dbReference type="PROSITE" id="PS52004"/>
    </source>
</evidence>
<dbReference type="InterPro" id="IPR018201">
    <property type="entry name" value="Ketoacyl_synth_AS"/>
</dbReference>
<dbReference type="InterPro" id="IPR016035">
    <property type="entry name" value="Acyl_Trfase/lysoPLipase"/>
</dbReference>
<comment type="function">
    <text evidence="5">Involved in production of the polyketide antibiotic thailandamide.</text>
</comment>
<dbReference type="SUPFAM" id="SSF55048">
    <property type="entry name" value="Probable ACP-binding domain of malonyl-CoA ACP transacylase"/>
    <property type="match status" value="1"/>
</dbReference>
<dbReference type="InterPro" id="IPR029063">
    <property type="entry name" value="SAM-dependent_MTases_sf"/>
</dbReference>
<dbReference type="Pfam" id="PF00109">
    <property type="entry name" value="ketoacyl-synt"/>
    <property type="match status" value="2"/>
</dbReference>
<evidence type="ECO:0000313" key="9">
    <source>
        <dbReference type="Proteomes" id="UP000007013"/>
    </source>
</evidence>
<feature type="domain" description="Ketosynthase family 3 (KS3)" evidence="7">
    <location>
        <begin position="1430"/>
        <end position="1857"/>
    </location>
</feature>
<dbReference type="GO" id="GO:0031177">
    <property type="term" value="F:phosphopantetheine binding"/>
    <property type="evidence" value="ECO:0007669"/>
    <property type="project" value="InterPro"/>
</dbReference>
<dbReference type="Gene3D" id="3.40.50.150">
    <property type="entry name" value="Vaccinia Virus protein VP39"/>
    <property type="match status" value="1"/>
</dbReference>
<dbReference type="Gene3D" id="3.40.366.10">
    <property type="entry name" value="Malonyl-Coenzyme A Acyl Carrier Protein, domain 2"/>
    <property type="match status" value="1"/>
</dbReference>
<keyword evidence="9" id="KW-1185">Reference proteome</keyword>
<dbReference type="Gene3D" id="3.40.50.720">
    <property type="entry name" value="NAD(P)-binding Rossmann-like Domain"/>
    <property type="match status" value="2"/>
</dbReference>
<dbReference type="eggNOG" id="COG3321">
    <property type="taxonomic scope" value="Bacteria"/>
</dbReference>
<dbReference type="SMART" id="SM00822">
    <property type="entry name" value="PKS_KR"/>
    <property type="match status" value="2"/>
</dbReference>
<dbReference type="SUPFAM" id="SSF47336">
    <property type="entry name" value="ACP-like"/>
    <property type="match status" value="2"/>
</dbReference>
<dbReference type="PANTHER" id="PTHR43775">
    <property type="entry name" value="FATTY ACID SYNTHASE"/>
    <property type="match status" value="1"/>
</dbReference>
<feature type="domain" description="Ketosynthase family 3 (KS3)" evidence="7">
    <location>
        <begin position="35"/>
        <end position="462"/>
    </location>
</feature>
<evidence type="ECO:0000256" key="5">
    <source>
        <dbReference type="ARBA" id="ARBA00054155"/>
    </source>
</evidence>
<keyword evidence="1" id="KW-0596">Phosphopantetheine</keyword>
<dbReference type="SUPFAM" id="SSF52151">
    <property type="entry name" value="FabD/lysophospholipase-like"/>
    <property type="match status" value="1"/>
</dbReference>
<dbReference type="PROSITE" id="PS50075">
    <property type="entry name" value="CARRIER"/>
    <property type="match status" value="2"/>
</dbReference>
<dbReference type="InterPro" id="IPR020841">
    <property type="entry name" value="PKS_Beta-ketoAc_synthase_dom"/>
</dbReference>
<accession>B1ZYL0</accession>
<dbReference type="eggNOG" id="COG2226">
    <property type="taxonomic scope" value="Bacteria"/>
</dbReference>
<dbReference type="SUPFAM" id="SSF53335">
    <property type="entry name" value="S-adenosyl-L-methionine-dependent methyltransferases"/>
    <property type="match status" value="1"/>
</dbReference>
<dbReference type="EMBL" id="CP001032">
    <property type="protein sequence ID" value="ACB75246.1"/>
    <property type="molecule type" value="Genomic_DNA"/>
</dbReference>
<dbReference type="InterPro" id="IPR014030">
    <property type="entry name" value="Ketoacyl_synth_N"/>
</dbReference>
<dbReference type="Gene3D" id="1.10.1200.10">
    <property type="entry name" value="ACP-like"/>
    <property type="match status" value="2"/>
</dbReference>
<protein>
    <submittedName>
        <fullName evidence="8">Beta-ketoacyl synthase</fullName>
    </submittedName>
</protein>
<dbReference type="Pfam" id="PF08242">
    <property type="entry name" value="Methyltransf_12"/>
    <property type="match status" value="1"/>
</dbReference>
<name>B1ZYL0_OPITP</name>
<dbReference type="PROSITE" id="PS00606">
    <property type="entry name" value="KS3_1"/>
    <property type="match status" value="2"/>
</dbReference>
<dbReference type="InterPro" id="IPR013968">
    <property type="entry name" value="PKS_KR"/>
</dbReference>
<dbReference type="Gene3D" id="3.30.70.3290">
    <property type="match status" value="1"/>
</dbReference>
<evidence type="ECO:0000313" key="8">
    <source>
        <dbReference type="EMBL" id="ACB75246.1"/>
    </source>
</evidence>
<dbReference type="InterPro" id="IPR036736">
    <property type="entry name" value="ACP-like_sf"/>
</dbReference>
<organism evidence="8 9">
    <name type="scientific">Opitutus terrae (strain DSM 11246 / JCM 15787 / PB90-1)</name>
    <dbReference type="NCBI Taxonomy" id="452637"/>
    <lineage>
        <taxon>Bacteria</taxon>
        <taxon>Pseudomonadati</taxon>
        <taxon>Verrucomicrobiota</taxon>
        <taxon>Opitutia</taxon>
        <taxon>Opitutales</taxon>
        <taxon>Opitutaceae</taxon>
        <taxon>Opitutus</taxon>
    </lineage>
</organism>
<dbReference type="CDD" id="cd08955">
    <property type="entry name" value="KR_2_FAS_SDR_x"/>
    <property type="match status" value="1"/>
</dbReference>
<keyword evidence="2" id="KW-0597">Phosphoprotein</keyword>
<evidence type="ECO:0000256" key="3">
    <source>
        <dbReference type="ARBA" id="ARBA00022679"/>
    </source>
</evidence>
<dbReference type="InterPro" id="IPR006162">
    <property type="entry name" value="Ppantetheine_attach_site"/>
</dbReference>
<gene>
    <name evidence="8" type="ordered locus">Oter_1963</name>
</gene>
<feature type="domain" description="Carrier" evidence="6">
    <location>
        <begin position="2764"/>
        <end position="2839"/>
    </location>
</feature>
<dbReference type="InterPro" id="IPR009081">
    <property type="entry name" value="PP-bd_ACP"/>
</dbReference>
<dbReference type="KEGG" id="ote:Oter_1963"/>
<dbReference type="InterPro" id="IPR014031">
    <property type="entry name" value="Ketoacyl_synth_C"/>
</dbReference>
<reference evidence="8 9" key="1">
    <citation type="journal article" date="2011" name="J. Bacteriol.">
        <title>Genome sequence of the verrucomicrobium Opitutus terrae PB90-1, an abundant inhabitant of rice paddy soil ecosystems.</title>
        <authorList>
            <person name="van Passel M.W."/>
            <person name="Kant R."/>
            <person name="Palva A."/>
            <person name="Copeland A."/>
            <person name="Lucas S."/>
            <person name="Lapidus A."/>
            <person name="Glavina del Rio T."/>
            <person name="Pitluck S."/>
            <person name="Goltsman E."/>
            <person name="Clum A."/>
            <person name="Sun H."/>
            <person name="Schmutz J."/>
            <person name="Larimer F.W."/>
            <person name="Land M.L."/>
            <person name="Hauser L."/>
            <person name="Kyrpides N."/>
            <person name="Mikhailova N."/>
            <person name="Richardson P.P."/>
            <person name="Janssen P.H."/>
            <person name="de Vos W.M."/>
            <person name="Smidt H."/>
        </authorList>
    </citation>
    <scope>NUCLEOTIDE SEQUENCE [LARGE SCALE GENOMIC DNA]</scope>
    <source>
        <strain evidence="9">DSM 11246 / JCM 15787 / PB90-1</strain>
    </source>
</reference>